<organism evidence="10 11">
    <name type="scientific">Sphaerobolus stellatus (strain SS14)</name>
    <dbReference type="NCBI Taxonomy" id="990650"/>
    <lineage>
        <taxon>Eukaryota</taxon>
        <taxon>Fungi</taxon>
        <taxon>Dikarya</taxon>
        <taxon>Basidiomycota</taxon>
        <taxon>Agaricomycotina</taxon>
        <taxon>Agaricomycetes</taxon>
        <taxon>Phallomycetidae</taxon>
        <taxon>Geastrales</taxon>
        <taxon>Sphaerobolaceae</taxon>
        <taxon>Sphaerobolus</taxon>
    </lineage>
</organism>
<gene>
    <name evidence="10" type="ORF">M422DRAFT_784215</name>
</gene>
<evidence type="ECO:0000256" key="5">
    <source>
        <dbReference type="ARBA" id="ARBA00022801"/>
    </source>
</evidence>
<protein>
    <recommendedName>
        <fullName evidence="9">Lysine-specific metallo-endopeptidase domain-containing protein</fullName>
    </recommendedName>
</protein>
<feature type="signal peptide" evidence="8">
    <location>
        <begin position="1"/>
        <end position="15"/>
    </location>
</feature>
<dbReference type="GO" id="GO:0046872">
    <property type="term" value="F:metal ion binding"/>
    <property type="evidence" value="ECO:0007669"/>
    <property type="project" value="UniProtKB-KW"/>
</dbReference>
<sequence>MCIILFFFLLVTALAKDLHIETIGPFYIGSLSDLVITTTLINRGSTPLVLLRTPGSILFPNVTNNFDIVHEYGGSPRFLGAQMKYSLDILAANNGSFLTLPPNTSLNITHDLSNLYDFSSTGKGIYHVHPATTLYEVSSAGGIPKPFPAGSFSSHSINLIEDVFNFKEARLENKLERRDTVPGDIITPRFKSCSTEYQDATNDAIPIAKKYVADAVSYLAALDDSTPRFTTWFGDFTTHKYNFIQRNYEMLNATDAYQSWTYDCGCEEGNAGIIAYVYGPEYGTIHLCPGFMAVGPVGTDSRAGSLIHESTHWAKTVNTLDYVYGQEGCKSLAEDDWRKAVRNADTYEYFAENVPELL</sequence>
<keyword evidence="3" id="KW-0645">Protease</keyword>
<dbReference type="Proteomes" id="UP000054279">
    <property type="component" value="Unassembled WGS sequence"/>
</dbReference>
<dbReference type="PANTHER" id="PTHR37016:SF3">
    <property type="entry name" value="NEUTRAL PROTEASE 2-RELATED"/>
    <property type="match status" value="1"/>
</dbReference>
<proteinExistence type="inferred from homology"/>
<dbReference type="GO" id="GO:0004222">
    <property type="term" value="F:metalloendopeptidase activity"/>
    <property type="evidence" value="ECO:0007669"/>
    <property type="project" value="InterPro"/>
</dbReference>
<dbReference type="OrthoDB" id="412874at2759"/>
<evidence type="ECO:0000256" key="8">
    <source>
        <dbReference type="SAM" id="SignalP"/>
    </source>
</evidence>
<evidence type="ECO:0000313" key="10">
    <source>
        <dbReference type="EMBL" id="KIJ29766.1"/>
    </source>
</evidence>
<evidence type="ECO:0000256" key="2">
    <source>
        <dbReference type="ARBA" id="ARBA00010279"/>
    </source>
</evidence>
<dbReference type="HOGENOM" id="CLU_041257_0_0_1"/>
<evidence type="ECO:0000256" key="7">
    <source>
        <dbReference type="ARBA" id="ARBA00023049"/>
    </source>
</evidence>
<dbReference type="PANTHER" id="PTHR37016">
    <property type="match status" value="1"/>
</dbReference>
<keyword evidence="4" id="KW-0479">Metal-binding</keyword>
<dbReference type="Gene3D" id="2.60.40.2970">
    <property type="match status" value="1"/>
</dbReference>
<dbReference type="GO" id="GO:0006508">
    <property type="term" value="P:proteolysis"/>
    <property type="evidence" value="ECO:0007669"/>
    <property type="project" value="UniProtKB-KW"/>
</dbReference>
<evidence type="ECO:0000313" key="11">
    <source>
        <dbReference type="Proteomes" id="UP000054279"/>
    </source>
</evidence>
<evidence type="ECO:0000256" key="3">
    <source>
        <dbReference type="ARBA" id="ARBA00022670"/>
    </source>
</evidence>
<feature type="chain" id="PRO_5012045567" description="Lysine-specific metallo-endopeptidase domain-containing protein" evidence="8">
    <location>
        <begin position="16"/>
        <end position="358"/>
    </location>
</feature>
<keyword evidence="8" id="KW-0732">Signal</keyword>
<dbReference type="InterPro" id="IPR024079">
    <property type="entry name" value="MetalloPept_cat_dom_sf"/>
</dbReference>
<dbReference type="Gene3D" id="3.40.390.10">
    <property type="entry name" value="Collagenase (Catalytic Domain)"/>
    <property type="match status" value="1"/>
</dbReference>
<dbReference type="AlphaFoldDB" id="A0A0C9UWS1"/>
<dbReference type="EMBL" id="KN837276">
    <property type="protein sequence ID" value="KIJ29766.1"/>
    <property type="molecule type" value="Genomic_DNA"/>
</dbReference>
<keyword evidence="5" id="KW-0378">Hydrolase</keyword>
<comment type="cofactor">
    <cofactor evidence="1">
        <name>Zn(2+)</name>
        <dbReference type="ChEBI" id="CHEBI:29105"/>
    </cofactor>
</comment>
<evidence type="ECO:0000256" key="1">
    <source>
        <dbReference type="ARBA" id="ARBA00001947"/>
    </source>
</evidence>
<keyword evidence="7" id="KW-0482">Metalloprotease</keyword>
<dbReference type="InterPro" id="IPR050414">
    <property type="entry name" value="Fungal_M35_metalloproteases"/>
</dbReference>
<dbReference type="SMART" id="SM01351">
    <property type="entry name" value="Aspzincin_M35"/>
    <property type="match status" value="1"/>
</dbReference>
<accession>A0A0C9UWS1</accession>
<evidence type="ECO:0000259" key="9">
    <source>
        <dbReference type="SMART" id="SM01351"/>
    </source>
</evidence>
<keyword evidence="11" id="KW-1185">Reference proteome</keyword>
<feature type="domain" description="Lysine-specific metallo-endopeptidase" evidence="9">
    <location>
        <begin position="217"/>
        <end position="352"/>
    </location>
</feature>
<keyword evidence="6" id="KW-0862">Zinc</keyword>
<dbReference type="Pfam" id="PF14521">
    <property type="entry name" value="Aspzincin_M35"/>
    <property type="match status" value="1"/>
</dbReference>
<dbReference type="SUPFAM" id="SSF55486">
    <property type="entry name" value="Metalloproteases ('zincins'), catalytic domain"/>
    <property type="match status" value="1"/>
</dbReference>
<reference evidence="10 11" key="1">
    <citation type="submission" date="2014-06" db="EMBL/GenBank/DDBJ databases">
        <title>Evolutionary Origins and Diversification of the Mycorrhizal Mutualists.</title>
        <authorList>
            <consortium name="DOE Joint Genome Institute"/>
            <consortium name="Mycorrhizal Genomics Consortium"/>
            <person name="Kohler A."/>
            <person name="Kuo A."/>
            <person name="Nagy L.G."/>
            <person name="Floudas D."/>
            <person name="Copeland A."/>
            <person name="Barry K.W."/>
            <person name="Cichocki N."/>
            <person name="Veneault-Fourrey C."/>
            <person name="LaButti K."/>
            <person name="Lindquist E.A."/>
            <person name="Lipzen A."/>
            <person name="Lundell T."/>
            <person name="Morin E."/>
            <person name="Murat C."/>
            <person name="Riley R."/>
            <person name="Ohm R."/>
            <person name="Sun H."/>
            <person name="Tunlid A."/>
            <person name="Henrissat B."/>
            <person name="Grigoriev I.V."/>
            <person name="Hibbett D.S."/>
            <person name="Martin F."/>
        </authorList>
    </citation>
    <scope>NUCLEOTIDE SEQUENCE [LARGE SCALE GENOMIC DNA]</scope>
    <source>
        <strain evidence="10 11">SS14</strain>
    </source>
</reference>
<name>A0A0C9UWS1_SPHS4</name>
<evidence type="ECO:0000256" key="6">
    <source>
        <dbReference type="ARBA" id="ARBA00022833"/>
    </source>
</evidence>
<comment type="similarity">
    <text evidence="2">Belongs to the peptidase M35 family.</text>
</comment>
<evidence type="ECO:0000256" key="4">
    <source>
        <dbReference type="ARBA" id="ARBA00022723"/>
    </source>
</evidence>
<dbReference type="InterPro" id="IPR029463">
    <property type="entry name" value="Lys_MEP"/>
</dbReference>